<keyword evidence="3" id="KW-1185">Reference proteome</keyword>
<dbReference type="EMBL" id="QQZY01000003">
    <property type="protein sequence ID" value="RDI74808.1"/>
    <property type="molecule type" value="Genomic_DNA"/>
</dbReference>
<organism evidence="2 3">
    <name type="scientific">Gaiella occulta</name>
    <dbReference type="NCBI Taxonomy" id="1002870"/>
    <lineage>
        <taxon>Bacteria</taxon>
        <taxon>Bacillati</taxon>
        <taxon>Actinomycetota</taxon>
        <taxon>Thermoleophilia</taxon>
        <taxon>Gaiellales</taxon>
        <taxon>Gaiellaceae</taxon>
        <taxon>Gaiella</taxon>
    </lineage>
</organism>
<reference evidence="2 3" key="1">
    <citation type="submission" date="2018-07" db="EMBL/GenBank/DDBJ databases">
        <title>High-quality-draft genome sequence of Gaiella occulta.</title>
        <authorList>
            <person name="Severino R."/>
            <person name="Froufe H.J.C."/>
            <person name="Rainey F.A."/>
            <person name="Barroso C."/>
            <person name="Albuquerque L."/>
            <person name="Lobo-Da-Cunha A."/>
            <person name="Da Costa M.S."/>
            <person name="Egas C."/>
        </authorList>
    </citation>
    <scope>NUCLEOTIDE SEQUENCE [LARGE SCALE GENOMIC DNA]</scope>
    <source>
        <strain evidence="2 3">F2-233</strain>
    </source>
</reference>
<dbReference type="OrthoDB" id="9793465at2"/>
<dbReference type="Pfam" id="PF03780">
    <property type="entry name" value="Asp23"/>
    <property type="match status" value="1"/>
</dbReference>
<evidence type="ECO:0008006" key="4">
    <source>
        <dbReference type="Google" id="ProtNLM"/>
    </source>
</evidence>
<dbReference type="InterPro" id="IPR005531">
    <property type="entry name" value="Asp23"/>
</dbReference>
<evidence type="ECO:0000313" key="2">
    <source>
        <dbReference type="EMBL" id="RDI74808.1"/>
    </source>
</evidence>
<gene>
    <name evidence="2" type="ORF">Gocc_1697</name>
</gene>
<name>A0A7M2YZB3_9ACTN</name>
<dbReference type="PANTHER" id="PTHR34297">
    <property type="entry name" value="HYPOTHETICAL CYTOSOLIC PROTEIN-RELATED"/>
    <property type="match status" value="1"/>
</dbReference>
<evidence type="ECO:0000313" key="3">
    <source>
        <dbReference type="Proteomes" id="UP000254134"/>
    </source>
</evidence>
<accession>A0A7M2YZB3</accession>
<sequence>MEGHSSISTDVLASYAADAACEIDGVRGVVDGPRPRHKGVKVTEGGGAVALELHIAVDWGANVPTVGRAVQERVSEYLGRMADVSLRSVDVIVDEVGPPAAE</sequence>
<dbReference type="RefSeq" id="WP_114796099.1">
    <property type="nucleotide sequence ID" value="NZ_QQZY01000003.1"/>
</dbReference>
<dbReference type="AlphaFoldDB" id="A0A7M2YZB3"/>
<proteinExistence type="inferred from homology"/>
<reference evidence="3" key="2">
    <citation type="journal article" date="2019" name="MicrobiologyOpen">
        <title>High-quality draft genome sequence of Gaiella occulta isolated from a 150 meter deep mineral water borehole and comparison with the genome sequences of other deep-branching lineages of the phylum Actinobacteria.</title>
        <authorList>
            <person name="Severino R."/>
            <person name="Froufe H.J.C."/>
            <person name="Barroso C."/>
            <person name="Albuquerque L."/>
            <person name="Lobo-da-Cunha A."/>
            <person name="da Costa M.S."/>
            <person name="Egas C."/>
        </authorList>
    </citation>
    <scope>NUCLEOTIDE SEQUENCE [LARGE SCALE GENOMIC DNA]</scope>
    <source>
        <strain evidence="3">F2-233</strain>
    </source>
</reference>
<dbReference type="Proteomes" id="UP000254134">
    <property type="component" value="Unassembled WGS sequence"/>
</dbReference>
<comment type="similarity">
    <text evidence="1">Belongs to the asp23 family.</text>
</comment>
<evidence type="ECO:0000256" key="1">
    <source>
        <dbReference type="ARBA" id="ARBA00005721"/>
    </source>
</evidence>
<comment type="caution">
    <text evidence="2">The sequence shown here is derived from an EMBL/GenBank/DDBJ whole genome shotgun (WGS) entry which is preliminary data.</text>
</comment>
<protein>
    <recommendedName>
        <fullName evidence="4">Asp23/Gls24 family envelope stress response protein</fullName>
    </recommendedName>
</protein>